<feature type="signal peptide" evidence="1">
    <location>
        <begin position="1"/>
        <end position="26"/>
    </location>
</feature>
<evidence type="ECO:0000313" key="2">
    <source>
        <dbReference type="EMBL" id="TKC99954.1"/>
    </source>
</evidence>
<evidence type="ECO:0000313" key="3">
    <source>
        <dbReference type="Proteomes" id="UP000309215"/>
    </source>
</evidence>
<sequence length="1015" mass="104986">MMPKNFPRLRFLADRVSLLLSAALLAACARGESPAPAEGHALGDAASGAKVSPAFDLDASVRASRARFRAENGRFVGAGSAHQIAATAEGFEIVPIAPAASPRTSPRAGAPLRVKTARVTRGGTELGRGAGAGRVEADGHLVVSRGDVDEHLENRDGGVELSYSFARAPEGAGDLVVTLDVGGEAFIGETHDGHHFIDAATGIGVRFGRATWIDATGKKTRVDVRGEQGRIVMRVPARVLAASAYPAVLDPLLTPEFGIDAPIAGLPAGRRRFRPAVASNGSHYLVAWEEDRYLDPIQDKRIYAARIAADGTVLDTTGFPVVEGSNPIKPALASDGNGFFLTYQTGSPFTISSTGVYGQRLDANGKPVGAPVTLSTSTTIQQKTRVAYDGVNYLVAWIDNSTGLYGRVSPAGQALDPGGIVVGPGYRLDVASNGAGALLLRETGGSGYAHRVDAQGALVDAAGIEIMTPSPILDTWDPVPVWTGQNYFIAYGQYDDDTYETTIKGTRFDAQQGEVLDPDGIAIGDPVYDLTEIDVTTDGTNAVVTWCNYWTDFVAYPLRRARVSPEGVVLDPGGVTYTDLGAKGQGASNGSQALVVWQNAYFDGFFPGGYSIQARRFDPTGAALDAAPILVSGGANDQRSPSAAFDGQNFVVAWSDARDFLLEQGTNLYAARITPAGVSLDPNGIFVEDGGGDVAHTSVAFDGTRTILGFSNCINGYDSSTCASFVNRMDTQGVVIDPPSIELPNFSDLSARVALSVGAGRTLAVGSAYDTDLGDDVLASLTMDAGGQVSLGGVVSLEATSSALSASFDGTNHLVAWEPSNGSAVRVARVDGMGAPLDPSPLTLAGPGSFGGVSTVFDGTNHVVFWIDKAAQKLVGTRVSPAGALVDAAPIELASHAGCAYLALEERGVVRDGGRFIVAYRACGPTMTDEAALVLDGHLAVVTSLPITADDKPKGPPSLASTNDGKVLVTYSTFFVEAPFGTARVQARVIDFTENTGSGGAGGAGGMGGAGGSGG</sequence>
<evidence type="ECO:0000256" key="1">
    <source>
        <dbReference type="SAM" id="SignalP"/>
    </source>
</evidence>
<dbReference type="EMBL" id="SSMQ01000051">
    <property type="protein sequence ID" value="TKC99954.1"/>
    <property type="molecule type" value="Genomic_DNA"/>
</dbReference>
<accession>A0A4U1IZ75</accession>
<proteinExistence type="predicted"/>
<dbReference type="OrthoDB" id="5481789at2"/>
<feature type="chain" id="PRO_5020613438" evidence="1">
    <location>
        <begin position="27"/>
        <end position="1015"/>
    </location>
</feature>
<dbReference type="RefSeq" id="WP_136933589.1">
    <property type="nucleotide sequence ID" value="NZ_SSMQ01000051.1"/>
</dbReference>
<comment type="caution">
    <text evidence="2">The sequence shown here is derived from an EMBL/GenBank/DDBJ whole genome shotgun (WGS) entry which is preliminary data.</text>
</comment>
<dbReference type="AlphaFoldDB" id="A0A4U1IZ75"/>
<reference evidence="2 3" key="1">
    <citation type="submission" date="2019-04" db="EMBL/GenBank/DDBJ databases">
        <authorList>
            <person name="Li Y."/>
            <person name="Wang J."/>
        </authorList>
    </citation>
    <scope>NUCLEOTIDE SEQUENCE [LARGE SCALE GENOMIC DNA]</scope>
    <source>
        <strain evidence="2 3">DSM 14668</strain>
    </source>
</reference>
<gene>
    <name evidence="2" type="ORF">E8A74_35805</name>
</gene>
<name>A0A4U1IZ75_9BACT</name>
<dbReference type="PROSITE" id="PS51257">
    <property type="entry name" value="PROKAR_LIPOPROTEIN"/>
    <property type="match status" value="1"/>
</dbReference>
<organism evidence="2 3">
    <name type="scientific">Polyangium fumosum</name>
    <dbReference type="NCBI Taxonomy" id="889272"/>
    <lineage>
        <taxon>Bacteria</taxon>
        <taxon>Pseudomonadati</taxon>
        <taxon>Myxococcota</taxon>
        <taxon>Polyangia</taxon>
        <taxon>Polyangiales</taxon>
        <taxon>Polyangiaceae</taxon>
        <taxon>Polyangium</taxon>
    </lineage>
</organism>
<protein>
    <submittedName>
        <fullName evidence="2">Uncharacterized protein</fullName>
    </submittedName>
</protein>
<dbReference type="Proteomes" id="UP000309215">
    <property type="component" value="Unassembled WGS sequence"/>
</dbReference>
<feature type="non-terminal residue" evidence="2">
    <location>
        <position position="1015"/>
    </location>
</feature>
<keyword evidence="3" id="KW-1185">Reference proteome</keyword>
<keyword evidence="1" id="KW-0732">Signal</keyword>